<dbReference type="PANTHER" id="PTHR24355">
    <property type="entry name" value="G PROTEIN-COUPLED RECEPTOR KINASE/RIBOSOMAL PROTEIN S6 KINASE"/>
    <property type="match status" value="1"/>
</dbReference>
<dbReference type="AlphaFoldDB" id="A0A0V0Q829"/>
<evidence type="ECO:0000256" key="1">
    <source>
        <dbReference type="ARBA" id="ARBA00022527"/>
    </source>
</evidence>
<feature type="region of interest" description="Disordered" evidence="7">
    <location>
        <begin position="901"/>
        <end position="921"/>
    </location>
</feature>
<accession>A0A0V0Q829</accession>
<feature type="compositionally biased region" description="Low complexity" evidence="7">
    <location>
        <begin position="436"/>
        <end position="447"/>
    </location>
</feature>
<dbReference type="EMBL" id="LDAU01000251">
    <property type="protein sequence ID" value="KRW98381.1"/>
    <property type="molecule type" value="Genomic_DNA"/>
</dbReference>
<feature type="region of interest" description="Disordered" evidence="7">
    <location>
        <begin position="14"/>
        <end position="41"/>
    </location>
</feature>
<feature type="compositionally biased region" description="Low complexity" evidence="7">
    <location>
        <begin position="480"/>
        <end position="497"/>
    </location>
</feature>
<dbReference type="SUPFAM" id="SSF56112">
    <property type="entry name" value="Protein kinase-like (PK-like)"/>
    <property type="match status" value="1"/>
</dbReference>
<gene>
    <name evidence="10" type="ORF">PPERSA_12860</name>
</gene>
<dbReference type="Pfam" id="PF00069">
    <property type="entry name" value="Pkinase"/>
    <property type="match status" value="1"/>
</dbReference>
<dbReference type="GO" id="GO:0004674">
    <property type="term" value="F:protein serine/threonine kinase activity"/>
    <property type="evidence" value="ECO:0007669"/>
    <property type="project" value="UniProtKB-KW"/>
</dbReference>
<dbReference type="CDD" id="cd05578">
    <property type="entry name" value="STKc_Yank1"/>
    <property type="match status" value="1"/>
</dbReference>
<feature type="binding site" evidence="6">
    <location>
        <position position="602"/>
    </location>
    <ligand>
        <name>ATP</name>
        <dbReference type="ChEBI" id="CHEBI:30616"/>
    </ligand>
</feature>
<reference evidence="10 11" key="1">
    <citation type="journal article" date="2015" name="Sci. Rep.">
        <title>Genome of the facultative scuticociliatosis pathogen Pseudocohnilembus persalinus provides insight into its virulence through horizontal gene transfer.</title>
        <authorList>
            <person name="Xiong J."/>
            <person name="Wang G."/>
            <person name="Cheng J."/>
            <person name="Tian M."/>
            <person name="Pan X."/>
            <person name="Warren A."/>
            <person name="Jiang C."/>
            <person name="Yuan D."/>
            <person name="Miao W."/>
        </authorList>
    </citation>
    <scope>NUCLEOTIDE SEQUENCE [LARGE SCALE GENOMIC DNA]</scope>
    <source>
        <strain evidence="10">36N120E</strain>
    </source>
</reference>
<proteinExistence type="predicted"/>
<feature type="compositionally biased region" description="Polar residues" evidence="7">
    <location>
        <begin position="380"/>
        <end position="430"/>
    </location>
</feature>
<dbReference type="FunFam" id="1.10.510.10:FF:000454">
    <property type="entry name" value="Uncharacterized protein"/>
    <property type="match status" value="1"/>
</dbReference>
<keyword evidence="5 6" id="KW-0067">ATP-binding</keyword>
<feature type="region of interest" description="Disordered" evidence="7">
    <location>
        <begin position="370"/>
        <end position="447"/>
    </location>
</feature>
<feature type="compositionally biased region" description="Polar residues" evidence="7">
    <location>
        <begin position="68"/>
        <end position="92"/>
    </location>
</feature>
<evidence type="ECO:0000259" key="8">
    <source>
        <dbReference type="PROSITE" id="PS50011"/>
    </source>
</evidence>
<feature type="region of interest" description="Disordered" evidence="7">
    <location>
        <begin position="298"/>
        <end position="346"/>
    </location>
</feature>
<dbReference type="Proteomes" id="UP000054937">
    <property type="component" value="Unassembled WGS sequence"/>
</dbReference>
<dbReference type="PANTHER" id="PTHR24355:SF18">
    <property type="entry name" value="G PROTEIN-COUPLED RECEPTOR KINASE"/>
    <property type="match status" value="1"/>
</dbReference>
<evidence type="ECO:0000256" key="4">
    <source>
        <dbReference type="ARBA" id="ARBA00022777"/>
    </source>
</evidence>
<feature type="region of interest" description="Disordered" evidence="7">
    <location>
        <begin position="480"/>
        <end position="507"/>
    </location>
</feature>
<dbReference type="Gene3D" id="1.10.510.10">
    <property type="entry name" value="Transferase(Phosphotransferase) domain 1"/>
    <property type="match status" value="1"/>
</dbReference>
<feature type="compositionally biased region" description="Low complexity" evidence="7">
    <location>
        <begin position="93"/>
        <end position="128"/>
    </location>
</feature>
<sequence>MKTYKDIYKHHQEQLNREKNKKYSQQNNINQGAGGPSYINNSKKSPLQSLIYKSINLNLENLMPNSNALGNSKLNSQNQTGNTSNKQSYYQQNFSSKNSVNNNPNLISNNNNNNTNNNNSGINNSNNSYLRQKQSSFHHQQSDPQSSSLISKIMKKQNIFSQQPSHHGSPKNSPKNTSKRTHYKNFSQYNASNLHSQNVSNNNQNTSSNNANQPLNNYNINQQNQNQNQNQESQVQNQSQNQSSAQSALNSNNKQFLSQKENKPISFLNYLLLKEISQRTRLEEKEQQQISYQNQFQQQQQFQNQNSDNQYIQQQQQQQNSASNNNQNASSQQNSSRGNSYQFQKMQASQQQQLQYQQLLQQQQMLQQQNQYKSKQNSFHQSQQPSQYNSNIHSRKNSISPSPQVSLREQIQNKNTQNEKNYSQHQNQVPSKEKSYSQYHSRQSSQNQINSNINQLFQKVLSQQQQQQQQLQQNSQVNNAGINNQNQNQQSSNSNSQKPSPHFKQQKQNFFHSRDNSYSPHSTTNQPPKHHKMLSQQYNQMYNSGSQSGNQDSSFINYNHNNNIFFNISKSQFNFHFVIGKGGFGKVWKVENKKNKKLYAMKEMSKSLVITKKSVNSVMNERQLLSQLKFPFLVNMFYAFQDRENLYLIMDLMPGGDLRYHIGRQRRFNEEQTRFFVACIFMGLEYLHNNNIIHRDIKPENLVLDSDGYVRTTDLGIARIWKPDNASDTSGTPGYMAPEVMCRQPHTFAVDYFALGVLAYEFMLGRRPYLGRSRKEIRDQILAKRVQIKRHEIPEGWSLEAADFINRLIERKPSNRLGINGPAEVKNHPWIKNFPWEKLLNKEIQAPFLPEKEDNFDQKQQISIEDEQNAEIMQQNAMLLKRPSVQNLFNGYNYDGINKQNTDNTTNNTQTGFVKSTNNTSTTSSRMFIQQNFE</sequence>
<dbReference type="FunFam" id="3.30.200.20:FF:000654">
    <property type="entry name" value="Uncharacterized protein"/>
    <property type="match status" value="1"/>
</dbReference>
<evidence type="ECO:0000313" key="11">
    <source>
        <dbReference type="Proteomes" id="UP000054937"/>
    </source>
</evidence>
<dbReference type="Gene3D" id="3.30.200.20">
    <property type="entry name" value="Phosphorylase Kinase, domain 1"/>
    <property type="match status" value="1"/>
</dbReference>
<dbReference type="OrthoDB" id="354826at2759"/>
<feature type="compositionally biased region" description="Polar residues" evidence="7">
    <location>
        <begin position="129"/>
        <end position="148"/>
    </location>
</feature>
<feature type="domain" description="Protein kinase" evidence="8">
    <location>
        <begin position="573"/>
        <end position="831"/>
    </location>
</feature>
<dbReference type="PROSITE" id="PS00107">
    <property type="entry name" value="PROTEIN_KINASE_ATP"/>
    <property type="match status" value="1"/>
</dbReference>
<feature type="region of interest" description="Disordered" evidence="7">
    <location>
        <begin position="160"/>
        <end position="180"/>
    </location>
</feature>
<evidence type="ECO:0000256" key="6">
    <source>
        <dbReference type="PROSITE-ProRule" id="PRU10141"/>
    </source>
</evidence>
<dbReference type="InterPro" id="IPR011009">
    <property type="entry name" value="Kinase-like_dom_sf"/>
</dbReference>
<keyword evidence="3 6" id="KW-0547">Nucleotide-binding</keyword>
<dbReference type="InterPro" id="IPR017441">
    <property type="entry name" value="Protein_kinase_ATP_BS"/>
</dbReference>
<dbReference type="PROSITE" id="PS51285">
    <property type="entry name" value="AGC_KINASE_CTER"/>
    <property type="match status" value="1"/>
</dbReference>
<name>A0A0V0Q829_PSEPJ</name>
<keyword evidence="1" id="KW-0723">Serine/threonine-protein kinase</keyword>
<comment type="caution">
    <text evidence="10">The sequence shown here is derived from an EMBL/GenBank/DDBJ whole genome shotgun (WGS) entry which is preliminary data.</text>
</comment>
<feature type="region of interest" description="Disordered" evidence="7">
    <location>
        <begin position="68"/>
        <end position="148"/>
    </location>
</feature>
<dbReference type="PROSITE" id="PS00108">
    <property type="entry name" value="PROTEIN_KINASE_ST"/>
    <property type="match status" value="1"/>
</dbReference>
<evidence type="ECO:0000256" key="7">
    <source>
        <dbReference type="SAM" id="MobiDB-lite"/>
    </source>
</evidence>
<dbReference type="PROSITE" id="PS50011">
    <property type="entry name" value="PROTEIN_KINASE_DOM"/>
    <property type="match status" value="1"/>
</dbReference>
<feature type="region of interest" description="Disordered" evidence="7">
    <location>
        <begin position="195"/>
        <end position="257"/>
    </location>
</feature>
<keyword evidence="11" id="KW-1185">Reference proteome</keyword>
<dbReference type="InterPro" id="IPR000719">
    <property type="entry name" value="Prot_kinase_dom"/>
</dbReference>
<feature type="domain" description="AGC-kinase C-terminal" evidence="9">
    <location>
        <begin position="832"/>
        <end position="904"/>
    </location>
</feature>
<keyword evidence="4 10" id="KW-0418">Kinase</keyword>
<keyword evidence="2" id="KW-0808">Transferase</keyword>
<dbReference type="InParanoid" id="A0A0V0Q829"/>
<evidence type="ECO:0000313" key="10">
    <source>
        <dbReference type="EMBL" id="KRW98381.1"/>
    </source>
</evidence>
<evidence type="ECO:0000256" key="2">
    <source>
        <dbReference type="ARBA" id="ARBA00022679"/>
    </source>
</evidence>
<evidence type="ECO:0000256" key="5">
    <source>
        <dbReference type="ARBA" id="ARBA00022840"/>
    </source>
</evidence>
<protein>
    <submittedName>
        <fullName evidence="10">Protein kinase-like domain</fullName>
    </submittedName>
</protein>
<feature type="compositionally biased region" description="Low complexity" evidence="7">
    <location>
        <begin position="195"/>
        <end position="255"/>
    </location>
</feature>
<feature type="compositionally biased region" description="Polar residues" evidence="7">
    <location>
        <begin position="160"/>
        <end position="176"/>
    </location>
</feature>
<dbReference type="GO" id="GO:0005524">
    <property type="term" value="F:ATP binding"/>
    <property type="evidence" value="ECO:0007669"/>
    <property type="project" value="UniProtKB-UniRule"/>
</dbReference>
<dbReference type="SMART" id="SM00220">
    <property type="entry name" value="S_TKc"/>
    <property type="match status" value="1"/>
</dbReference>
<organism evidence="10 11">
    <name type="scientific">Pseudocohnilembus persalinus</name>
    <name type="common">Ciliate</name>
    <dbReference type="NCBI Taxonomy" id="266149"/>
    <lineage>
        <taxon>Eukaryota</taxon>
        <taxon>Sar</taxon>
        <taxon>Alveolata</taxon>
        <taxon>Ciliophora</taxon>
        <taxon>Intramacronucleata</taxon>
        <taxon>Oligohymenophorea</taxon>
        <taxon>Scuticociliatia</taxon>
        <taxon>Philasterida</taxon>
        <taxon>Pseudocohnilembidae</taxon>
        <taxon>Pseudocohnilembus</taxon>
    </lineage>
</organism>
<dbReference type="InterPro" id="IPR008271">
    <property type="entry name" value="Ser/Thr_kinase_AS"/>
</dbReference>
<evidence type="ECO:0000259" key="9">
    <source>
        <dbReference type="PROSITE" id="PS51285"/>
    </source>
</evidence>
<dbReference type="OMA" id="APELVNC"/>
<evidence type="ECO:0000256" key="3">
    <source>
        <dbReference type="ARBA" id="ARBA00022741"/>
    </source>
</evidence>
<dbReference type="InterPro" id="IPR000961">
    <property type="entry name" value="AGC-kinase_C"/>
</dbReference>
<feature type="compositionally biased region" description="Low complexity" evidence="7">
    <location>
        <begin position="370"/>
        <end position="379"/>
    </location>
</feature>